<dbReference type="SUPFAM" id="SSF63825">
    <property type="entry name" value="YWTD domain"/>
    <property type="match status" value="1"/>
</dbReference>
<comment type="caution">
    <text evidence="2">The sequence shown here is derived from an EMBL/GenBank/DDBJ whole genome shotgun (WGS) entry which is preliminary data.</text>
</comment>
<sequence length="388" mass="41506">MNASQRLPPAPTRLWRWAVLAVVVAGQAAFLFYRSSKEEARARAMLDAAKTPADLQPIEDAAPRGDHAPSRPGELVLWRGENHVSALATDGERVYFGQTYGKRVLSVPVTGGAEVILGEASFPLDLALGKDALFVLDKGDSMREGLGAILALPKEPGAEARTLATKIVWAGALAASDTHVYWLDHGSLDRDYADGLVARAPVGGGPSTLLAAGERMPTAITLDATHVYWGRNLRQGMGELVRMPLAGGRVEVLSPGQGNIRRIIVVGQEVYWVSARDFIGNGAVIRKAPVTGGPGLDVLEAKHGICDMALDEEAIYWSDPHGTGSAPSSRGRIVKTSRKEGASVVLARELSTPCRIAIDATSVYFETRDEARLRKVPKSPPAPLPFEE</sequence>
<name>A0A6N7PMC5_9BACT</name>
<dbReference type="OrthoDB" id="5521584at2"/>
<evidence type="ECO:0000313" key="2">
    <source>
        <dbReference type="EMBL" id="MRG91304.1"/>
    </source>
</evidence>
<evidence type="ECO:0000313" key="3">
    <source>
        <dbReference type="Proteomes" id="UP000440224"/>
    </source>
</evidence>
<gene>
    <name evidence="2" type="ORF">GF068_05110</name>
</gene>
<dbReference type="Proteomes" id="UP000440224">
    <property type="component" value="Unassembled WGS sequence"/>
</dbReference>
<keyword evidence="1" id="KW-0472">Membrane</keyword>
<protein>
    <recommendedName>
        <fullName evidence="4">DUF5050 domain-containing protein</fullName>
    </recommendedName>
</protein>
<dbReference type="AlphaFoldDB" id="A0A6N7PMC5"/>
<proteinExistence type="predicted"/>
<evidence type="ECO:0000256" key="1">
    <source>
        <dbReference type="SAM" id="Phobius"/>
    </source>
</evidence>
<accession>A0A6N7PMC5</accession>
<evidence type="ECO:0008006" key="4">
    <source>
        <dbReference type="Google" id="ProtNLM"/>
    </source>
</evidence>
<keyword evidence="3" id="KW-1185">Reference proteome</keyword>
<keyword evidence="1" id="KW-1133">Transmembrane helix</keyword>
<organism evidence="2 3">
    <name type="scientific">Polyangium spumosum</name>
    <dbReference type="NCBI Taxonomy" id="889282"/>
    <lineage>
        <taxon>Bacteria</taxon>
        <taxon>Pseudomonadati</taxon>
        <taxon>Myxococcota</taxon>
        <taxon>Polyangia</taxon>
        <taxon>Polyangiales</taxon>
        <taxon>Polyangiaceae</taxon>
        <taxon>Polyangium</taxon>
    </lineage>
</organism>
<keyword evidence="1" id="KW-0812">Transmembrane</keyword>
<reference evidence="2 3" key="1">
    <citation type="submission" date="2019-10" db="EMBL/GenBank/DDBJ databases">
        <title>A soil myxobacterium in the family Polyangiaceae.</title>
        <authorList>
            <person name="Li Y."/>
            <person name="Wang J."/>
        </authorList>
    </citation>
    <scope>NUCLEOTIDE SEQUENCE [LARGE SCALE GENOMIC DNA]</scope>
    <source>
        <strain evidence="2 3">DSM 14734</strain>
    </source>
</reference>
<dbReference type="EMBL" id="WJIE01000001">
    <property type="protein sequence ID" value="MRG91304.1"/>
    <property type="molecule type" value="Genomic_DNA"/>
</dbReference>
<feature type="transmembrane region" description="Helical" evidence="1">
    <location>
        <begin position="14"/>
        <end position="33"/>
    </location>
</feature>